<sequence length="196" mass="22862">MCTLIQQGIVLPLQKWSFFVFRANRSLPWKDYARKACLVSAYALPKCSQGTMNHSSSFPLFFFYLNNKDNDININSITFSTTPSITNNYHSQITAFYRFDKSPSKSNSLYHINHQPISYTNKKSIIPIQFKFELTSNQCFDPLLLHHLVHWPREDSRGAEGRDIRDQRETVNGDAKWNSQTKLRDREESTTEKEKS</sequence>
<proteinExistence type="predicted"/>
<comment type="caution">
    <text evidence="2">The sequence shown here is derived from an EMBL/GenBank/DDBJ whole genome shotgun (WGS) entry which is preliminary data.</text>
</comment>
<evidence type="ECO:0000256" key="1">
    <source>
        <dbReference type="SAM" id="MobiDB-lite"/>
    </source>
</evidence>
<evidence type="ECO:0000313" key="2">
    <source>
        <dbReference type="EMBL" id="KAK9148575.1"/>
    </source>
</evidence>
<organism evidence="2 3">
    <name type="scientific">Stephania cephalantha</name>
    <dbReference type="NCBI Taxonomy" id="152367"/>
    <lineage>
        <taxon>Eukaryota</taxon>
        <taxon>Viridiplantae</taxon>
        <taxon>Streptophyta</taxon>
        <taxon>Embryophyta</taxon>
        <taxon>Tracheophyta</taxon>
        <taxon>Spermatophyta</taxon>
        <taxon>Magnoliopsida</taxon>
        <taxon>Ranunculales</taxon>
        <taxon>Menispermaceae</taxon>
        <taxon>Menispermoideae</taxon>
        <taxon>Cissampelideae</taxon>
        <taxon>Stephania</taxon>
    </lineage>
</organism>
<dbReference type="EMBL" id="JBBNAG010000003">
    <property type="protein sequence ID" value="KAK9148575.1"/>
    <property type="molecule type" value="Genomic_DNA"/>
</dbReference>
<accession>A0AAP0KCC8</accession>
<dbReference type="AlphaFoldDB" id="A0AAP0KCC8"/>
<keyword evidence="3" id="KW-1185">Reference proteome</keyword>
<evidence type="ECO:0000313" key="3">
    <source>
        <dbReference type="Proteomes" id="UP001419268"/>
    </source>
</evidence>
<gene>
    <name evidence="2" type="ORF">Scep_007332</name>
</gene>
<name>A0AAP0KCC8_9MAGN</name>
<feature type="region of interest" description="Disordered" evidence="1">
    <location>
        <begin position="156"/>
        <end position="196"/>
    </location>
</feature>
<feature type="compositionally biased region" description="Basic and acidic residues" evidence="1">
    <location>
        <begin position="156"/>
        <end position="171"/>
    </location>
</feature>
<reference evidence="2 3" key="1">
    <citation type="submission" date="2024-01" db="EMBL/GenBank/DDBJ databases">
        <title>Genome assemblies of Stephania.</title>
        <authorList>
            <person name="Yang L."/>
        </authorList>
    </citation>
    <scope>NUCLEOTIDE SEQUENCE [LARGE SCALE GENOMIC DNA]</scope>
    <source>
        <strain evidence="2">JXDWG</strain>
        <tissue evidence="2">Leaf</tissue>
    </source>
</reference>
<dbReference type="Proteomes" id="UP001419268">
    <property type="component" value="Unassembled WGS sequence"/>
</dbReference>
<protein>
    <submittedName>
        <fullName evidence="2">Uncharacterized protein</fullName>
    </submittedName>
</protein>
<feature type="compositionally biased region" description="Basic and acidic residues" evidence="1">
    <location>
        <begin position="182"/>
        <end position="196"/>
    </location>
</feature>